<name>A0A8S3PSK9_MYTED</name>
<keyword evidence="1" id="KW-0175">Coiled coil</keyword>
<dbReference type="EMBL" id="CAJPWZ010000126">
    <property type="protein sequence ID" value="CAG2186266.1"/>
    <property type="molecule type" value="Genomic_DNA"/>
</dbReference>
<evidence type="ECO:0008006" key="4">
    <source>
        <dbReference type="Google" id="ProtNLM"/>
    </source>
</evidence>
<accession>A0A8S3PSK9</accession>
<protein>
    <recommendedName>
        <fullName evidence="4">AIG1-type G domain-containing protein</fullName>
    </recommendedName>
</protein>
<organism evidence="2 3">
    <name type="scientific">Mytilus edulis</name>
    <name type="common">Blue mussel</name>
    <dbReference type="NCBI Taxonomy" id="6550"/>
    <lineage>
        <taxon>Eukaryota</taxon>
        <taxon>Metazoa</taxon>
        <taxon>Spiralia</taxon>
        <taxon>Lophotrochozoa</taxon>
        <taxon>Mollusca</taxon>
        <taxon>Bivalvia</taxon>
        <taxon>Autobranchia</taxon>
        <taxon>Pteriomorphia</taxon>
        <taxon>Mytilida</taxon>
        <taxon>Mytiloidea</taxon>
        <taxon>Mytilidae</taxon>
        <taxon>Mytilinae</taxon>
        <taxon>Mytilus</taxon>
    </lineage>
</organism>
<dbReference type="Proteomes" id="UP000683360">
    <property type="component" value="Unassembled WGS sequence"/>
</dbReference>
<gene>
    <name evidence="2" type="ORF">MEDL_1814</name>
</gene>
<dbReference type="SUPFAM" id="SSF52540">
    <property type="entry name" value="P-loop containing nucleoside triphosphate hydrolases"/>
    <property type="match status" value="1"/>
</dbReference>
<evidence type="ECO:0000313" key="3">
    <source>
        <dbReference type="Proteomes" id="UP000683360"/>
    </source>
</evidence>
<proteinExistence type="predicted"/>
<reference evidence="2" key="1">
    <citation type="submission" date="2021-03" db="EMBL/GenBank/DDBJ databases">
        <authorList>
            <person name="Bekaert M."/>
        </authorList>
    </citation>
    <scope>NUCLEOTIDE SEQUENCE</scope>
</reference>
<feature type="coiled-coil region" evidence="1">
    <location>
        <begin position="88"/>
        <end position="151"/>
    </location>
</feature>
<dbReference type="AlphaFoldDB" id="A0A8S3PSK9"/>
<dbReference type="InterPro" id="IPR027417">
    <property type="entry name" value="P-loop_NTPase"/>
</dbReference>
<comment type="caution">
    <text evidence="2">The sequence shown here is derived from an EMBL/GenBank/DDBJ whole genome shotgun (WGS) entry which is preliminary data.</text>
</comment>
<evidence type="ECO:0000313" key="2">
    <source>
        <dbReference type="EMBL" id="CAG2186266.1"/>
    </source>
</evidence>
<keyword evidence="3" id="KW-1185">Reference proteome</keyword>
<evidence type="ECO:0000256" key="1">
    <source>
        <dbReference type="SAM" id="Coils"/>
    </source>
</evidence>
<sequence>MSKASGSSITEQCQIAQNRTAGHRFIVVDTPGLFDTKLAHGKISELTTNNNMLEKDLKTKQKKMKISIRKRKSQAVIQSMHLEMKLLNEHHQRDLYEVKEEAKRQEERKMRELQIREDEVQRQVQEMSERCAETQKQMQMIETERQTALKEQQQNFQVLMEQNEKL</sequence>